<feature type="transmembrane region" description="Helical" evidence="9">
    <location>
        <begin position="42"/>
        <end position="65"/>
    </location>
</feature>
<feature type="domain" description="ABC transmembrane type-1" evidence="11">
    <location>
        <begin position="47"/>
        <end position="343"/>
    </location>
</feature>
<evidence type="ECO:0000259" key="11">
    <source>
        <dbReference type="PROSITE" id="PS50929"/>
    </source>
</evidence>
<dbReference type="GO" id="GO:0090374">
    <property type="term" value="P:oligopeptide export from mitochondrion"/>
    <property type="evidence" value="ECO:0007669"/>
    <property type="project" value="TreeGrafter"/>
</dbReference>
<dbReference type="PANTHER" id="PTHR43394">
    <property type="entry name" value="ATP-DEPENDENT PERMEASE MDL1, MITOCHONDRIAL"/>
    <property type="match status" value="1"/>
</dbReference>
<sequence>MAVLDNVGKRTRALLAWRPSYAPIVSFVRLLHAADPSRLDVVLMWSGTLTAILGGMPFPLLGLLYGKVVDELADCSVESAAEPDSSAQWASVQNKVFGMFAVALANFTMIYAYNGCWGLFGERLTYRIRFAYMRALLRQEPAYFHGLPSGEMATRLDTDIQNIQTGTGEKVAHYISTISYFITAYTVAFTQDAALTWKLAALVPVYVLYAQYTGILLERFSVRVADGVSSATNLASECLQNIPLVHAFGAARRLEDLYHRRLQSVANAVIRKTITAAGQMAFLYSATYISNALAFWQGSVHMAAARNGENGSSVGRIYTVLACVLDASLMFASLSHYLTYFIGARTSYDNLLPVMQRETVIDGTDETAGVSITKIKGQFEVKNVAFRYPSRPDTQVLNHVSFLLPAGKVTALVGLSGSGKSTIATLLNRIYDPNEGEIELDGRDLRQWNVKSLRNHISVVEQDPTLLNRSILENVAYGLAGRLTWPPGALEVLTAKVRDQDCTIEQAVGDSWILGEVVRNVVEALKQAQAYSFVEKLEHGVATKVGTRGLHLSGGQRQRIAIARALARDAPVLVFDEATSALDTATETAIIQQLSVVMPGRTVILIAHRLSSIKHVDKVIVMRSGDVVEEGGYKELIAKDGQFARMVEMQALQNHSQSASRKDYASTEASTAGGRTSGTQENAPDSDEAADLDSHVHRNQSLNQAEPTDDVDDDLEDLPLLDSELKDDDDEDPLADGPERKRGDEKKKAPYRRVFGQLYQYARSRRSLIFVGIATATFVGLTWSIEAVMFGQAIGALTICGITAERIISSGQHVGIAFLLLAIFSFATSIGSSYSFGHVSEYLLNRVRVLSLRSLLEQDVQWHEDKGRTPSGLLSYLSADATSLGNITGNLLGVSLGVLVSLVVGPVLAHIVAWKIAIVILAAIPVLVGAGIARVSVLTRYQERHREAFDASVGIATEAVGAINTVAAFGLEGEMLASYQRALQAPYAATIRLVIIGNCFLALGFSIPNALNGIAYWWGSKLIIAGEYTQAQFQTVLPAMLVGAVGCGQLFNLLSDVARATSSGGRVFNLIDLLPKSHQGIDMNVQDISSGNSQRNYNDIEQEDVSDKFDLDIEAVPLMNMDEKHTTDDPQPPHHPNGASISMTNISFAYPSRPSTTVLQDINLTILPGQLAAFVGPSGSGKSTIFSLLERFYLPSTGTIHINSLDITKTSSPSTFRSQISLVPQTNMLFDADIAFNLELGSSSPTSIPSATTLESAARRANIHETITSLPQSYSTPCGANGQSFSGGQRQRLSLARALVRNPSLLLLDEPTSALDSESEARWQETLKELRGQSTICIIAHRLHTIQAADVIFLIREGRVEDRGTHQELLGRNERYRSNVMGQVLD</sequence>
<dbReference type="Pfam" id="PF00664">
    <property type="entry name" value="ABC_membrane"/>
    <property type="match status" value="2"/>
</dbReference>
<protein>
    <submittedName>
        <fullName evidence="12">Type 1 protein exporter</fullName>
    </submittedName>
</protein>
<dbReference type="InterPro" id="IPR036640">
    <property type="entry name" value="ABC1_TM_sf"/>
</dbReference>
<feature type="transmembrane region" description="Helical" evidence="9">
    <location>
        <begin position="281"/>
        <end position="297"/>
    </location>
</feature>
<organism evidence="12 13">
    <name type="scientific">Septoria linicola</name>
    <dbReference type="NCBI Taxonomy" id="215465"/>
    <lineage>
        <taxon>Eukaryota</taxon>
        <taxon>Fungi</taxon>
        <taxon>Dikarya</taxon>
        <taxon>Ascomycota</taxon>
        <taxon>Pezizomycotina</taxon>
        <taxon>Dothideomycetes</taxon>
        <taxon>Dothideomycetidae</taxon>
        <taxon>Mycosphaerellales</taxon>
        <taxon>Mycosphaerellaceae</taxon>
        <taxon>Septoria</taxon>
    </lineage>
</organism>
<feature type="region of interest" description="Disordered" evidence="8">
    <location>
        <begin position="654"/>
        <end position="694"/>
    </location>
</feature>
<keyword evidence="7 9" id="KW-0472">Membrane</keyword>
<dbReference type="InterPro" id="IPR011527">
    <property type="entry name" value="ABC1_TM_dom"/>
</dbReference>
<feature type="compositionally biased region" description="Basic and acidic residues" evidence="8">
    <location>
        <begin position="737"/>
        <end position="747"/>
    </location>
</feature>
<dbReference type="EMBL" id="CP099426">
    <property type="protein sequence ID" value="USW57275.1"/>
    <property type="molecule type" value="Genomic_DNA"/>
</dbReference>
<keyword evidence="13" id="KW-1185">Reference proteome</keyword>
<feature type="domain" description="ABC transporter" evidence="10">
    <location>
        <begin position="1141"/>
        <end position="1382"/>
    </location>
</feature>
<keyword evidence="5" id="KW-0067">ATP-binding</keyword>
<feature type="transmembrane region" description="Helical" evidence="9">
    <location>
        <begin position="916"/>
        <end position="937"/>
    </location>
</feature>
<dbReference type="InterPro" id="IPR003439">
    <property type="entry name" value="ABC_transporter-like_ATP-bd"/>
</dbReference>
<evidence type="ECO:0000256" key="3">
    <source>
        <dbReference type="ARBA" id="ARBA00022692"/>
    </source>
</evidence>
<feature type="compositionally biased region" description="Polar residues" evidence="8">
    <location>
        <begin position="667"/>
        <end position="683"/>
    </location>
</feature>
<feature type="transmembrane region" description="Helical" evidence="9">
    <location>
        <begin position="887"/>
        <end position="909"/>
    </location>
</feature>
<dbReference type="PANTHER" id="PTHR43394:SF1">
    <property type="entry name" value="ATP-BINDING CASSETTE SUB-FAMILY B MEMBER 10, MITOCHONDRIAL"/>
    <property type="match status" value="1"/>
</dbReference>
<evidence type="ECO:0000256" key="9">
    <source>
        <dbReference type="SAM" id="Phobius"/>
    </source>
</evidence>
<keyword evidence="4" id="KW-0547">Nucleotide-binding</keyword>
<evidence type="ECO:0000313" key="13">
    <source>
        <dbReference type="Proteomes" id="UP001056384"/>
    </source>
</evidence>
<feature type="transmembrane region" description="Helical" evidence="9">
    <location>
        <begin position="96"/>
        <end position="120"/>
    </location>
</feature>
<proteinExistence type="inferred from homology"/>
<evidence type="ECO:0000256" key="7">
    <source>
        <dbReference type="ARBA" id="ARBA00023136"/>
    </source>
</evidence>
<evidence type="ECO:0000256" key="4">
    <source>
        <dbReference type="ARBA" id="ARBA00022741"/>
    </source>
</evidence>
<accession>A0A9Q9AY56</accession>
<dbReference type="CDD" id="cd18577">
    <property type="entry name" value="ABC_6TM_Pgp_ABCB1_D1_like"/>
    <property type="match status" value="1"/>
</dbReference>
<dbReference type="InterPro" id="IPR027417">
    <property type="entry name" value="P-loop_NTPase"/>
</dbReference>
<gene>
    <name evidence="12" type="ORF">Slin15195_G105940</name>
</gene>
<dbReference type="GO" id="GO:0005743">
    <property type="term" value="C:mitochondrial inner membrane"/>
    <property type="evidence" value="ECO:0007669"/>
    <property type="project" value="TreeGrafter"/>
</dbReference>
<evidence type="ECO:0000256" key="2">
    <source>
        <dbReference type="ARBA" id="ARBA00007577"/>
    </source>
</evidence>
<feature type="compositionally biased region" description="Acidic residues" evidence="8">
    <location>
        <begin position="722"/>
        <end position="734"/>
    </location>
</feature>
<dbReference type="SMART" id="SM00382">
    <property type="entry name" value="AAA"/>
    <property type="match status" value="2"/>
</dbReference>
<feature type="domain" description="ABC transmembrane type-1" evidence="11">
    <location>
        <begin position="770"/>
        <end position="1059"/>
    </location>
</feature>
<dbReference type="InterPro" id="IPR017871">
    <property type="entry name" value="ABC_transporter-like_CS"/>
</dbReference>
<dbReference type="Gene3D" id="3.40.50.300">
    <property type="entry name" value="P-loop containing nucleotide triphosphate hydrolases"/>
    <property type="match status" value="2"/>
</dbReference>
<feature type="region of interest" description="Disordered" evidence="8">
    <location>
        <begin position="722"/>
        <end position="747"/>
    </location>
</feature>
<dbReference type="FunFam" id="3.40.50.300:FF:000913">
    <property type="entry name" value="ABC multidrug transporter SitT"/>
    <property type="match status" value="1"/>
</dbReference>
<evidence type="ECO:0000256" key="5">
    <source>
        <dbReference type="ARBA" id="ARBA00022840"/>
    </source>
</evidence>
<dbReference type="GO" id="GO:0005524">
    <property type="term" value="F:ATP binding"/>
    <property type="evidence" value="ECO:0007669"/>
    <property type="project" value="UniProtKB-KW"/>
</dbReference>
<reference evidence="12" key="1">
    <citation type="submission" date="2022-06" db="EMBL/GenBank/DDBJ databases">
        <title>Complete genome sequences of two strains of the flax pathogen Septoria linicola.</title>
        <authorList>
            <person name="Lapalu N."/>
            <person name="Simon A."/>
            <person name="Demenou B."/>
            <person name="Paumier D."/>
            <person name="Guillot M.-P."/>
            <person name="Gout L."/>
            <person name="Valade R."/>
        </authorList>
    </citation>
    <scope>NUCLEOTIDE SEQUENCE</scope>
    <source>
        <strain evidence="12">SE15195</strain>
    </source>
</reference>
<feature type="transmembrane region" description="Helical" evidence="9">
    <location>
        <begin position="767"/>
        <end position="783"/>
    </location>
</feature>
<keyword evidence="3 9" id="KW-0812">Transmembrane</keyword>
<dbReference type="SUPFAM" id="SSF90123">
    <property type="entry name" value="ABC transporter transmembrane region"/>
    <property type="match status" value="2"/>
</dbReference>
<feature type="transmembrane region" description="Helical" evidence="9">
    <location>
        <begin position="815"/>
        <end position="836"/>
    </location>
</feature>
<dbReference type="GO" id="GO:0016887">
    <property type="term" value="F:ATP hydrolysis activity"/>
    <property type="evidence" value="ECO:0007669"/>
    <property type="project" value="InterPro"/>
</dbReference>
<dbReference type="Proteomes" id="UP001056384">
    <property type="component" value="Chromosome 9"/>
</dbReference>
<dbReference type="InterPro" id="IPR003593">
    <property type="entry name" value="AAA+_ATPase"/>
</dbReference>
<comment type="similarity">
    <text evidence="2">Belongs to the ABC transporter superfamily. ABCB family. Multidrug resistance exporter (TC 3.A.1.201) subfamily.</text>
</comment>
<evidence type="ECO:0000256" key="1">
    <source>
        <dbReference type="ARBA" id="ARBA00004141"/>
    </source>
</evidence>
<evidence type="ECO:0000259" key="10">
    <source>
        <dbReference type="PROSITE" id="PS50893"/>
    </source>
</evidence>
<dbReference type="SUPFAM" id="SSF52540">
    <property type="entry name" value="P-loop containing nucleoside triphosphate hydrolases"/>
    <property type="match status" value="2"/>
</dbReference>
<dbReference type="GO" id="GO:0015421">
    <property type="term" value="F:ABC-type oligopeptide transporter activity"/>
    <property type="evidence" value="ECO:0007669"/>
    <property type="project" value="TreeGrafter"/>
</dbReference>
<name>A0A9Q9AY56_9PEZI</name>
<dbReference type="Pfam" id="PF00005">
    <property type="entry name" value="ABC_tran"/>
    <property type="match status" value="2"/>
</dbReference>
<dbReference type="Gene3D" id="1.20.1560.10">
    <property type="entry name" value="ABC transporter type 1, transmembrane domain"/>
    <property type="match status" value="1"/>
</dbReference>
<feature type="domain" description="ABC transporter" evidence="10">
    <location>
        <begin position="379"/>
        <end position="649"/>
    </location>
</feature>
<dbReference type="CDD" id="cd18578">
    <property type="entry name" value="ABC_6TM_Pgp_ABCB1_D2_like"/>
    <property type="match status" value="1"/>
</dbReference>
<dbReference type="PROSITE" id="PS50893">
    <property type="entry name" value="ABC_TRANSPORTER_2"/>
    <property type="match status" value="2"/>
</dbReference>
<keyword evidence="6 9" id="KW-1133">Transmembrane helix</keyword>
<evidence type="ECO:0000313" key="12">
    <source>
        <dbReference type="EMBL" id="USW57275.1"/>
    </source>
</evidence>
<evidence type="ECO:0000256" key="6">
    <source>
        <dbReference type="ARBA" id="ARBA00022989"/>
    </source>
</evidence>
<comment type="subcellular location">
    <subcellularLocation>
        <location evidence="1">Membrane</location>
        <topology evidence="1">Multi-pass membrane protein</topology>
    </subcellularLocation>
</comment>
<dbReference type="PROSITE" id="PS50929">
    <property type="entry name" value="ABC_TM1F"/>
    <property type="match status" value="2"/>
</dbReference>
<feature type="transmembrane region" description="Helical" evidence="9">
    <location>
        <begin position="317"/>
        <end position="338"/>
    </location>
</feature>
<dbReference type="PROSITE" id="PS00211">
    <property type="entry name" value="ABC_TRANSPORTER_1"/>
    <property type="match status" value="2"/>
</dbReference>
<dbReference type="InterPro" id="IPR039421">
    <property type="entry name" value="Type_1_exporter"/>
</dbReference>
<evidence type="ECO:0000256" key="8">
    <source>
        <dbReference type="SAM" id="MobiDB-lite"/>
    </source>
</evidence>